<reference evidence="2" key="1">
    <citation type="journal article" date="2010" name="Genome Res.">
        <title>Population genomic sequencing of Coccidioides fungi reveals recent hybridization and transposon control.</title>
        <authorList>
            <person name="Neafsey D.E."/>
            <person name="Barker B.M."/>
            <person name="Sharpton T.J."/>
            <person name="Stajich J.E."/>
            <person name="Park D.J."/>
            <person name="Whiston E."/>
            <person name="Hung C.-Y."/>
            <person name="McMahan C."/>
            <person name="White J."/>
            <person name="Sykes S."/>
            <person name="Heiman D."/>
            <person name="Young S."/>
            <person name="Zeng Q."/>
            <person name="Abouelleil A."/>
            <person name="Aftuck L."/>
            <person name="Bessette D."/>
            <person name="Brown A."/>
            <person name="FitzGerald M."/>
            <person name="Lui A."/>
            <person name="Macdonald J.P."/>
            <person name="Priest M."/>
            <person name="Orbach M.J."/>
            <person name="Galgiani J.N."/>
            <person name="Kirkland T.N."/>
            <person name="Cole G.T."/>
            <person name="Birren B.W."/>
            <person name="Henn M.R."/>
            <person name="Taylor J.W."/>
            <person name="Rounsley S.D."/>
        </authorList>
    </citation>
    <scope>NUCLEOTIDE SEQUENCE [LARGE SCALE GENOMIC DNA]</scope>
    <source>
        <strain evidence="2">RMSCC 2394</strain>
    </source>
</reference>
<organism evidence="1 2">
    <name type="scientific">Coccidioides immitis RMSCC 2394</name>
    <dbReference type="NCBI Taxonomy" id="404692"/>
    <lineage>
        <taxon>Eukaryota</taxon>
        <taxon>Fungi</taxon>
        <taxon>Dikarya</taxon>
        <taxon>Ascomycota</taxon>
        <taxon>Pezizomycotina</taxon>
        <taxon>Eurotiomycetes</taxon>
        <taxon>Eurotiomycetidae</taxon>
        <taxon>Onygenales</taxon>
        <taxon>Onygenaceae</taxon>
        <taxon>Coccidioides</taxon>
    </lineage>
</organism>
<dbReference type="AlphaFoldDB" id="A0A0J6YAX7"/>
<dbReference type="Proteomes" id="UP000054565">
    <property type="component" value="Unassembled WGS sequence"/>
</dbReference>
<proteinExistence type="predicted"/>
<evidence type="ECO:0000313" key="2">
    <source>
        <dbReference type="Proteomes" id="UP000054565"/>
    </source>
</evidence>
<protein>
    <submittedName>
        <fullName evidence="1">Uncharacterized protein</fullName>
    </submittedName>
</protein>
<evidence type="ECO:0000313" key="1">
    <source>
        <dbReference type="EMBL" id="KMP04194.1"/>
    </source>
</evidence>
<sequence length="130" mass="15097">MLTIELRHINKVPKSGFFQQTPCIQHIIRKRETLWIAPNFCLIFESDHLHRQAHLPGKILTNDDIHGLTERFGKPDKNPGRRQRGNIPVRQDSVLELNVKFIARPKNSAIMANFCAIGYLYKPKDRKSNQ</sequence>
<gene>
    <name evidence="1" type="ORF">CIRG_03885</name>
</gene>
<dbReference type="EMBL" id="DS028094">
    <property type="protein sequence ID" value="KMP04194.1"/>
    <property type="molecule type" value="Genomic_DNA"/>
</dbReference>
<accession>A0A0J6YAX7</accession>
<name>A0A0J6YAX7_COCIT</name>